<accession>A0ABM1VF15</accession>
<reference evidence="3" key="1">
    <citation type="journal article" date="2014" name="Nat. Genet.">
        <title>The genome of the stress-tolerant wild tomato species Solanum pennellii.</title>
        <authorList>
            <person name="Bolger A."/>
            <person name="Scossa F."/>
            <person name="Bolger M.E."/>
            <person name="Lanz C."/>
            <person name="Maumus F."/>
            <person name="Tohge T."/>
            <person name="Quesneville H."/>
            <person name="Alseekh S."/>
            <person name="Sorensen I."/>
            <person name="Lichtenstein G."/>
            <person name="Fich E.A."/>
            <person name="Conte M."/>
            <person name="Keller H."/>
            <person name="Schneeberger K."/>
            <person name="Schwacke R."/>
            <person name="Ofner I."/>
            <person name="Vrebalov J."/>
            <person name="Xu Y."/>
            <person name="Osorio S."/>
            <person name="Aflitos S.A."/>
            <person name="Schijlen E."/>
            <person name="Jimenez-Gomez J.M."/>
            <person name="Ryngajllo M."/>
            <person name="Kimura S."/>
            <person name="Kumar R."/>
            <person name="Koenig D."/>
            <person name="Headland L.R."/>
            <person name="Maloof J.N."/>
            <person name="Sinha N."/>
            <person name="van Ham R.C."/>
            <person name="Lankhorst R.K."/>
            <person name="Mao L."/>
            <person name="Vogel A."/>
            <person name="Arsova B."/>
            <person name="Panstruga R."/>
            <person name="Fei Z."/>
            <person name="Rose J.K."/>
            <person name="Zamir D."/>
            <person name="Carrari F."/>
            <person name="Giovannoni J.J."/>
            <person name="Weigel D."/>
            <person name="Usadel B."/>
            <person name="Fernie A.R."/>
        </authorList>
    </citation>
    <scope>NUCLEOTIDE SEQUENCE [LARGE SCALE GENOMIC DNA]</scope>
    <source>
        <strain evidence="3">cv. LA0716</strain>
    </source>
</reference>
<dbReference type="InterPro" id="IPR001584">
    <property type="entry name" value="Integrase_cat-core"/>
</dbReference>
<feature type="domain" description="Integrase catalytic" evidence="2">
    <location>
        <begin position="421"/>
        <end position="596"/>
    </location>
</feature>
<keyword evidence="3" id="KW-1185">Reference proteome</keyword>
<sequence>MVAGRIDPNDPLYIGPSDASSAVLIPIKLTGPENYGVWSRSMRIALTGKRKIEFITGACSRSLYRDELHEQWETCNTIVLSWLMNSVSEDLLNGIVYATSAYTVWQDLKERFDKVNRMRIYQLYREINTLSQGTDFVSSYYTKLKNLWGEFDALVPSPSCACPKSKDGLNESYEQAKRQILLKGVTPTINQAYAMIIEDELQQQTACVSIANKVSDVATMNVNRGNNYNQGNQNNKGRRCKHSQYTGHTKENCYRLIGYPADWKHRKRSGFNNARSGHMHSSSGGNNHNHVGEANNISKENSGEASSSHHEVNNAFMARGHAFTDGEYKQIMDMLGKDKREVKQANMTGMANCFSTNVASHCWIVDSGASHHITTNEHLLKNSKCTASSHQDKVNLPTGDKASITHIGDTHLFNNEVIKDVLCVPEFKFNLLSDLYSGRVKGIGREEGSLYIFRTDSGMKSKCETQNPQKIVAELKSETIVAIKTFFTLIKNQFGCIIKTVRSDNETEFFNSQCKEFFTSLGIIHQSSCPHTPQQNGVVERKHRHILNVARAIRFQSCMPLRFWGICVQAAVYLINRLPSSNLHNKSPYERLFSKSPNISHLRVIGCLGYASVIPRNDKFSEREKPVIMMGYSETQKGYLLMDIQTKKFLVNRDVVFQEHIFPFATSKPSQAPVNDLLPDSLEEANDSEETAPDDCIQTDTQTSTSLNDVISTSLNDVPDEILHTQHEEMLIQDSNIDSVSSRKSSRLTKPPIWMKDYMTTAVGQNSKYPLANHLSYDHISSKYHSYLANFSDSVEPQTFDQASKDPRWIEAMKLEVKALEDNKTWLVVDLPLGKHTVGSKWIYKIKYKADGNIERFKARLVAKGYSQQEGLDYHDTFSPVAKMVTVRSVIAVAVSKGWFLYQMDVYNAFFTRRFG</sequence>
<organism evidence="3 4">
    <name type="scientific">Solanum pennellii</name>
    <name type="common">Tomato</name>
    <name type="synonym">Lycopersicon pennellii</name>
    <dbReference type="NCBI Taxonomy" id="28526"/>
    <lineage>
        <taxon>Eukaryota</taxon>
        <taxon>Viridiplantae</taxon>
        <taxon>Streptophyta</taxon>
        <taxon>Embryophyta</taxon>
        <taxon>Tracheophyta</taxon>
        <taxon>Spermatophyta</taxon>
        <taxon>Magnoliopsida</taxon>
        <taxon>eudicotyledons</taxon>
        <taxon>Gunneridae</taxon>
        <taxon>Pentapetalae</taxon>
        <taxon>asterids</taxon>
        <taxon>lamiids</taxon>
        <taxon>Solanales</taxon>
        <taxon>Solanaceae</taxon>
        <taxon>Solanoideae</taxon>
        <taxon>Solaneae</taxon>
        <taxon>Solanum</taxon>
        <taxon>Solanum subgen. Lycopersicon</taxon>
    </lineage>
</organism>
<protein>
    <submittedName>
        <fullName evidence="4">Uncharacterized protein LOC114078037</fullName>
    </submittedName>
</protein>
<proteinExistence type="predicted"/>
<feature type="region of interest" description="Disordered" evidence="1">
    <location>
        <begin position="272"/>
        <end position="309"/>
    </location>
</feature>
<evidence type="ECO:0000313" key="3">
    <source>
        <dbReference type="Proteomes" id="UP000694930"/>
    </source>
</evidence>
<dbReference type="InterPro" id="IPR057670">
    <property type="entry name" value="SH3_retrovirus"/>
</dbReference>
<dbReference type="PANTHER" id="PTHR37610:SF85">
    <property type="entry name" value="REVERSE TRANSCRIPTASE DOMAIN-CONTAINING PROTEIN"/>
    <property type="match status" value="1"/>
</dbReference>
<dbReference type="Pfam" id="PF14223">
    <property type="entry name" value="Retrotran_gag_2"/>
    <property type="match status" value="1"/>
</dbReference>
<dbReference type="InterPro" id="IPR054722">
    <property type="entry name" value="PolX-like_BBD"/>
</dbReference>
<dbReference type="Pfam" id="PF07727">
    <property type="entry name" value="RVT_2"/>
    <property type="match status" value="1"/>
</dbReference>
<gene>
    <name evidence="4" type="primary">LOC114078037</name>
</gene>
<evidence type="ECO:0000313" key="4">
    <source>
        <dbReference type="RefSeq" id="XP_027774333.1"/>
    </source>
</evidence>
<reference evidence="4" key="2">
    <citation type="submission" date="2025-08" db="UniProtKB">
        <authorList>
            <consortium name="RefSeq"/>
        </authorList>
    </citation>
    <scope>IDENTIFICATION</scope>
</reference>
<dbReference type="PROSITE" id="PS50994">
    <property type="entry name" value="INTEGRASE"/>
    <property type="match status" value="1"/>
</dbReference>
<name>A0ABM1VF15_SOLPN</name>
<dbReference type="InterPro" id="IPR012337">
    <property type="entry name" value="RNaseH-like_sf"/>
</dbReference>
<dbReference type="RefSeq" id="XP_027774333.1">
    <property type="nucleotide sequence ID" value="XM_027918532.1"/>
</dbReference>
<dbReference type="GeneID" id="114078037"/>
<dbReference type="Proteomes" id="UP000694930">
    <property type="component" value="Chromosome 7"/>
</dbReference>
<dbReference type="PANTHER" id="PTHR37610">
    <property type="entry name" value="CCHC-TYPE DOMAIN-CONTAINING PROTEIN"/>
    <property type="match status" value="1"/>
</dbReference>
<evidence type="ECO:0000259" key="2">
    <source>
        <dbReference type="PROSITE" id="PS50994"/>
    </source>
</evidence>
<dbReference type="InterPro" id="IPR029472">
    <property type="entry name" value="Copia-like_N"/>
</dbReference>
<feature type="compositionally biased region" description="Low complexity" evidence="1">
    <location>
        <begin position="279"/>
        <end position="289"/>
    </location>
</feature>
<evidence type="ECO:0000256" key="1">
    <source>
        <dbReference type="SAM" id="MobiDB-lite"/>
    </source>
</evidence>
<dbReference type="Gene3D" id="3.30.420.10">
    <property type="entry name" value="Ribonuclease H-like superfamily/Ribonuclease H"/>
    <property type="match status" value="1"/>
</dbReference>
<dbReference type="Pfam" id="PF25597">
    <property type="entry name" value="SH3_retrovirus"/>
    <property type="match status" value="1"/>
</dbReference>
<dbReference type="SUPFAM" id="SSF53098">
    <property type="entry name" value="Ribonuclease H-like"/>
    <property type="match status" value="1"/>
</dbReference>
<dbReference type="Pfam" id="PF14244">
    <property type="entry name" value="Retrotran_gag_3"/>
    <property type="match status" value="1"/>
</dbReference>
<dbReference type="InterPro" id="IPR036397">
    <property type="entry name" value="RNaseH_sf"/>
</dbReference>
<dbReference type="Pfam" id="PF22936">
    <property type="entry name" value="Pol_BBD"/>
    <property type="match status" value="1"/>
</dbReference>
<feature type="compositionally biased region" description="Polar residues" evidence="1">
    <location>
        <begin position="295"/>
        <end position="306"/>
    </location>
</feature>
<dbReference type="InterPro" id="IPR013103">
    <property type="entry name" value="RVT_2"/>
</dbReference>